<name>A0A975GVZ7_9CAUL</name>
<keyword evidence="1" id="KW-0732">Signal</keyword>
<dbReference type="RefSeq" id="WP_207871320.1">
    <property type="nucleotide sequence ID" value="NZ_CP062222.1"/>
</dbReference>
<evidence type="ECO:0000256" key="1">
    <source>
        <dbReference type="SAM" id="SignalP"/>
    </source>
</evidence>
<dbReference type="Proteomes" id="UP000663918">
    <property type="component" value="Chromosome"/>
</dbReference>
<accession>A0A975GVZ7</accession>
<protein>
    <submittedName>
        <fullName evidence="2">Uncharacterized protein</fullName>
    </submittedName>
</protein>
<proteinExistence type="predicted"/>
<reference evidence="2" key="1">
    <citation type="submission" date="2020-09" db="EMBL/GenBank/DDBJ databases">
        <title>Brevundimonas sp. LVF2 isolated from a puddle in Goettingen, Germany.</title>
        <authorList>
            <person name="Friedrich I."/>
            <person name="Klassen A."/>
            <person name="Hannes N."/>
            <person name="Schneider D."/>
            <person name="Hertel R."/>
            <person name="Daniel R."/>
        </authorList>
    </citation>
    <scope>NUCLEOTIDE SEQUENCE</scope>
    <source>
        <strain evidence="2">LVF2</strain>
    </source>
</reference>
<sequence>MTTTLTALTAATHLALALLSGTAAQAAAWTWTLYEGEGPVVLANEVPDTPQLKATLECTPGSGVARVSVYGGPLAAGIATVTSQGGSAQAQTEAQAGRGGKLGFALRTDHPVFGQFVASGDLTVAVGDQHQDVEIEAAHLAKLRRFADLCSG</sequence>
<organism evidence="2 3">
    <name type="scientific">Brevundimonas goettingensis</name>
    <dbReference type="NCBI Taxonomy" id="2774190"/>
    <lineage>
        <taxon>Bacteria</taxon>
        <taxon>Pseudomonadati</taxon>
        <taxon>Pseudomonadota</taxon>
        <taxon>Alphaproteobacteria</taxon>
        <taxon>Caulobacterales</taxon>
        <taxon>Caulobacteraceae</taxon>
        <taxon>Brevundimonas</taxon>
    </lineage>
</organism>
<dbReference type="KEGG" id="bgoe:IFJ75_03565"/>
<gene>
    <name evidence="2" type="ORF">IFJ75_03565</name>
</gene>
<keyword evidence="3" id="KW-1185">Reference proteome</keyword>
<dbReference type="EMBL" id="CP062222">
    <property type="protein sequence ID" value="QTC92007.1"/>
    <property type="molecule type" value="Genomic_DNA"/>
</dbReference>
<dbReference type="AlphaFoldDB" id="A0A975GVZ7"/>
<feature type="signal peptide" evidence="1">
    <location>
        <begin position="1"/>
        <end position="26"/>
    </location>
</feature>
<feature type="chain" id="PRO_5036893550" evidence="1">
    <location>
        <begin position="27"/>
        <end position="152"/>
    </location>
</feature>
<evidence type="ECO:0000313" key="2">
    <source>
        <dbReference type="EMBL" id="QTC92007.1"/>
    </source>
</evidence>
<evidence type="ECO:0000313" key="3">
    <source>
        <dbReference type="Proteomes" id="UP000663918"/>
    </source>
</evidence>